<keyword evidence="2" id="KW-1185">Reference proteome</keyword>
<name>A0AAQ3X0V0_PASNO</name>
<dbReference type="Proteomes" id="UP001341281">
    <property type="component" value="Chromosome 06"/>
</dbReference>
<proteinExistence type="predicted"/>
<sequence>MVLLKGFVKPEDQIKIVRTKLQEWCQAESMDDVSRKELGSDYTLIWTHASIRWCTSPCDTKSFQDDCSNCESYCKMISSN</sequence>
<evidence type="ECO:0000313" key="1">
    <source>
        <dbReference type="EMBL" id="WVZ80530.1"/>
    </source>
</evidence>
<accession>A0AAQ3X0V0</accession>
<dbReference type="AlphaFoldDB" id="A0AAQ3X0V0"/>
<gene>
    <name evidence="1" type="ORF">U9M48_027999</name>
</gene>
<evidence type="ECO:0000313" key="2">
    <source>
        <dbReference type="Proteomes" id="UP001341281"/>
    </source>
</evidence>
<protein>
    <submittedName>
        <fullName evidence="1">Uncharacterized protein</fullName>
    </submittedName>
</protein>
<reference evidence="1 2" key="1">
    <citation type="submission" date="2024-02" db="EMBL/GenBank/DDBJ databases">
        <title>High-quality chromosome-scale genome assembly of Pensacola bahiagrass (Paspalum notatum Flugge var. saurae).</title>
        <authorList>
            <person name="Vega J.M."/>
            <person name="Podio M."/>
            <person name="Orjuela J."/>
            <person name="Siena L.A."/>
            <person name="Pessino S.C."/>
            <person name="Combes M.C."/>
            <person name="Mariac C."/>
            <person name="Albertini E."/>
            <person name="Pupilli F."/>
            <person name="Ortiz J.P.A."/>
            <person name="Leblanc O."/>
        </authorList>
    </citation>
    <scope>NUCLEOTIDE SEQUENCE [LARGE SCALE GENOMIC DNA]</scope>
    <source>
        <strain evidence="1">R1</strain>
        <tissue evidence="1">Leaf</tissue>
    </source>
</reference>
<organism evidence="1 2">
    <name type="scientific">Paspalum notatum var. saurae</name>
    <dbReference type="NCBI Taxonomy" id="547442"/>
    <lineage>
        <taxon>Eukaryota</taxon>
        <taxon>Viridiplantae</taxon>
        <taxon>Streptophyta</taxon>
        <taxon>Embryophyta</taxon>
        <taxon>Tracheophyta</taxon>
        <taxon>Spermatophyta</taxon>
        <taxon>Magnoliopsida</taxon>
        <taxon>Liliopsida</taxon>
        <taxon>Poales</taxon>
        <taxon>Poaceae</taxon>
        <taxon>PACMAD clade</taxon>
        <taxon>Panicoideae</taxon>
        <taxon>Andropogonodae</taxon>
        <taxon>Paspaleae</taxon>
        <taxon>Paspalinae</taxon>
        <taxon>Paspalum</taxon>
    </lineage>
</organism>
<dbReference type="EMBL" id="CP144750">
    <property type="protein sequence ID" value="WVZ80530.1"/>
    <property type="molecule type" value="Genomic_DNA"/>
</dbReference>